<feature type="transmembrane region" description="Helical" evidence="6">
    <location>
        <begin position="12"/>
        <end position="36"/>
    </location>
</feature>
<keyword evidence="5 6" id="KW-0472">Membrane</keyword>
<accession>A0ABV9P540</accession>
<keyword evidence="3 6" id="KW-0812">Transmembrane</keyword>
<evidence type="ECO:0000256" key="2">
    <source>
        <dbReference type="ARBA" id="ARBA00022475"/>
    </source>
</evidence>
<evidence type="ECO:0000256" key="5">
    <source>
        <dbReference type="ARBA" id="ARBA00023136"/>
    </source>
</evidence>
<feature type="transmembrane region" description="Helical" evidence="6">
    <location>
        <begin position="209"/>
        <end position="226"/>
    </location>
</feature>
<keyword evidence="4 6" id="KW-1133">Transmembrane helix</keyword>
<comment type="caution">
    <text evidence="7">The sequence shown here is derived from an EMBL/GenBank/DDBJ whole genome shotgun (WGS) entry which is preliminary data.</text>
</comment>
<dbReference type="RefSeq" id="WP_379739114.1">
    <property type="nucleotide sequence ID" value="NZ_JBHSGW010000004.1"/>
</dbReference>
<protein>
    <submittedName>
        <fullName evidence="7">Oligosaccharide flippase family protein</fullName>
    </submittedName>
</protein>
<reference evidence="8" key="1">
    <citation type="journal article" date="2019" name="Int. J. Syst. Evol. Microbiol.">
        <title>The Global Catalogue of Microorganisms (GCM) 10K type strain sequencing project: providing services to taxonomists for standard genome sequencing and annotation.</title>
        <authorList>
            <consortium name="The Broad Institute Genomics Platform"/>
            <consortium name="The Broad Institute Genome Sequencing Center for Infectious Disease"/>
            <person name="Wu L."/>
            <person name="Ma J."/>
        </authorList>
    </citation>
    <scope>NUCLEOTIDE SEQUENCE [LARGE SCALE GENOMIC DNA]</scope>
    <source>
        <strain evidence="8">CCUG 50349</strain>
    </source>
</reference>
<dbReference type="PANTHER" id="PTHR30250">
    <property type="entry name" value="PST FAMILY PREDICTED COLANIC ACID TRANSPORTER"/>
    <property type="match status" value="1"/>
</dbReference>
<organism evidence="7 8">
    <name type="scientific">Flavobacterium ponti</name>
    <dbReference type="NCBI Taxonomy" id="665133"/>
    <lineage>
        <taxon>Bacteria</taxon>
        <taxon>Pseudomonadati</taxon>
        <taxon>Bacteroidota</taxon>
        <taxon>Flavobacteriia</taxon>
        <taxon>Flavobacteriales</taxon>
        <taxon>Flavobacteriaceae</taxon>
        <taxon>Flavobacterium</taxon>
    </lineage>
</organism>
<dbReference type="EMBL" id="JBHSGW010000004">
    <property type="protein sequence ID" value="MFC4739515.1"/>
    <property type="molecule type" value="Genomic_DNA"/>
</dbReference>
<dbReference type="Proteomes" id="UP001595885">
    <property type="component" value="Unassembled WGS sequence"/>
</dbReference>
<evidence type="ECO:0000256" key="1">
    <source>
        <dbReference type="ARBA" id="ARBA00004651"/>
    </source>
</evidence>
<comment type="subcellular location">
    <subcellularLocation>
        <location evidence="1">Cell membrane</location>
        <topology evidence="1">Multi-pass membrane protein</topology>
    </subcellularLocation>
</comment>
<feature type="transmembrane region" description="Helical" evidence="6">
    <location>
        <begin position="294"/>
        <end position="315"/>
    </location>
</feature>
<sequence length="466" mass="52882">MKETKSLLSLTILYTVGNLSSKVISFVLVFFTTFYLSKEDVGAYDLILITLSLISPFVTFQLTDAALRWLLDNDKEENSKKVFSTITAIFLVSHSILYVLMFIYDYFFSIKYFNLLFTLVLFQSIYLFLLQCIRGLGKNKMYVGVGLINTFIYVSLAIIALAIFNFKVEGLIYASIIAGLVTSIILLFSGKLYTLWDSKSVTVEFSKTLLLYSVPLIPNSLSWWAISSANRYIILLYLGAAANGIFAIAYKLPTILLMFVNIFYLAWQEKSILSYEREDRDEYYTTVLKKYIRILFSISILIVATNKIALSYIVSKEFFEAWQYTPILLLSIIFSSIAGFYGTGYLSAKKTRGALTSSLFGGIATVGLSFLLIPKFGLFGASFAIVFGYLVLLIIRIIHMKNIFSIIFPYKLVIIMSFLLILVSVLNYGNNYVLFGNVLLAIILLAFINKKELIEMRILIQNKFGR</sequence>
<dbReference type="InterPro" id="IPR050833">
    <property type="entry name" value="Poly_Biosynth_Transport"/>
</dbReference>
<feature type="transmembrane region" description="Helical" evidence="6">
    <location>
        <begin position="379"/>
        <end position="398"/>
    </location>
</feature>
<feature type="transmembrane region" description="Helical" evidence="6">
    <location>
        <begin position="432"/>
        <end position="448"/>
    </location>
</feature>
<feature type="transmembrane region" description="Helical" evidence="6">
    <location>
        <begin position="232"/>
        <end position="265"/>
    </location>
</feature>
<dbReference type="PANTHER" id="PTHR30250:SF11">
    <property type="entry name" value="O-ANTIGEN TRANSPORTER-RELATED"/>
    <property type="match status" value="1"/>
</dbReference>
<keyword evidence="8" id="KW-1185">Reference proteome</keyword>
<proteinExistence type="predicted"/>
<feature type="transmembrane region" description="Helical" evidence="6">
    <location>
        <begin position="353"/>
        <end position="373"/>
    </location>
</feature>
<name>A0ABV9P540_9FLAO</name>
<feature type="transmembrane region" description="Helical" evidence="6">
    <location>
        <begin position="110"/>
        <end position="129"/>
    </location>
</feature>
<dbReference type="InterPro" id="IPR002797">
    <property type="entry name" value="Polysacc_synth"/>
</dbReference>
<dbReference type="Pfam" id="PF01943">
    <property type="entry name" value="Polysacc_synt"/>
    <property type="match status" value="1"/>
</dbReference>
<feature type="transmembrane region" description="Helical" evidence="6">
    <location>
        <begin position="170"/>
        <end position="188"/>
    </location>
</feature>
<evidence type="ECO:0000256" key="6">
    <source>
        <dbReference type="SAM" id="Phobius"/>
    </source>
</evidence>
<feature type="transmembrane region" description="Helical" evidence="6">
    <location>
        <begin position="42"/>
        <end position="62"/>
    </location>
</feature>
<feature type="transmembrane region" description="Helical" evidence="6">
    <location>
        <begin position="141"/>
        <end position="164"/>
    </location>
</feature>
<evidence type="ECO:0000313" key="8">
    <source>
        <dbReference type="Proteomes" id="UP001595885"/>
    </source>
</evidence>
<evidence type="ECO:0000256" key="4">
    <source>
        <dbReference type="ARBA" id="ARBA00022989"/>
    </source>
</evidence>
<evidence type="ECO:0000313" key="7">
    <source>
        <dbReference type="EMBL" id="MFC4739515.1"/>
    </source>
</evidence>
<evidence type="ECO:0000256" key="3">
    <source>
        <dbReference type="ARBA" id="ARBA00022692"/>
    </source>
</evidence>
<feature type="transmembrane region" description="Helical" evidence="6">
    <location>
        <begin position="82"/>
        <end position="104"/>
    </location>
</feature>
<feature type="transmembrane region" description="Helical" evidence="6">
    <location>
        <begin position="321"/>
        <end position="341"/>
    </location>
</feature>
<gene>
    <name evidence="7" type="ORF">ACFO3U_05865</name>
</gene>
<feature type="transmembrane region" description="Helical" evidence="6">
    <location>
        <begin position="410"/>
        <end position="426"/>
    </location>
</feature>
<keyword evidence="2" id="KW-1003">Cell membrane</keyword>